<dbReference type="PANTHER" id="PTHR47074">
    <property type="entry name" value="BNAC02G40300D PROTEIN"/>
    <property type="match status" value="1"/>
</dbReference>
<dbReference type="InterPro" id="IPR044730">
    <property type="entry name" value="RNase_H-like_dom_plant"/>
</dbReference>
<dbReference type="PANTHER" id="PTHR47074:SF75">
    <property type="entry name" value="RNASE H TYPE-1 DOMAIN-CONTAINING PROTEIN"/>
    <property type="match status" value="1"/>
</dbReference>
<sequence length="347" mass="39879">MVTKKIKNFLWTGSCEERKLVRVAWNRCCRPYALGGLGLKDLVLLNDSLLRKLTWKLITSNNFAFTFLREREDSERDFWHDNWLGVPILDLLGIPDFLAIHLQARVSNFIRDGRWILDDRFRARFLDLCFWIDKIVISPVKNYLVWPHSRDGIVSYKVAYSGMFHDILAQIRILWRAVINSVVWSVWYSCNQWIFDGKSVDFKATLSLVWLSVYDVYSLGISCMRNCVDDLLILHRFGLCSRPLKAPVIKSVVWSPPVPEWIKVNTDGAALHSPGVGGCGGVFRTCRSFVKACFAVPIGHVFAFEAELLAASLAINYAWNLGWHRIWLESDSSYIVQLLSVRSDQVT</sequence>
<dbReference type="AlphaFoldDB" id="A0AAD9XQ44"/>
<dbReference type="InterPro" id="IPR036397">
    <property type="entry name" value="RNaseH_sf"/>
</dbReference>
<protein>
    <recommendedName>
        <fullName evidence="1">RNase H type-1 domain-containing protein</fullName>
    </recommendedName>
</protein>
<gene>
    <name evidence="2" type="ORF">Ddye_001922</name>
</gene>
<dbReference type="SUPFAM" id="SSF53098">
    <property type="entry name" value="Ribonuclease H-like"/>
    <property type="match status" value="1"/>
</dbReference>
<accession>A0AAD9XQ44</accession>
<dbReference type="Proteomes" id="UP001280121">
    <property type="component" value="Unassembled WGS sequence"/>
</dbReference>
<proteinExistence type="predicted"/>
<dbReference type="GO" id="GO:0004523">
    <property type="term" value="F:RNA-DNA hybrid ribonuclease activity"/>
    <property type="evidence" value="ECO:0007669"/>
    <property type="project" value="InterPro"/>
</dbReference>
<dbReference type="InterPro" id="IPR002156">
    <property type="entry name" value="RNaseH_domain"/>
</dbReference>
<dbReference type="EMBL" id="JANJYI010000001">
    <property type="protein sequence ID" value="KAK2663348.1"/>
    <property type="molecule type" value="Genomic_DNA"/>
</dbReference>
<dbReference type="CDD" id="cd06222">
    <property type="entry name" value="RNase_H_like"/>
    <property type="match status" value="1"/>
</dbReference>
<dbReference type="InterPro" id="IPR052929">
    <property type="entry name" value="RNase_H-like_EbsB-rel"/>
</dbReference>
<dbReference type="Gene3D" id="3.30.420.10">
    <property type="entry name" value="Ribonuclease H-like superfamily/Ribonuclease H"/>
    <property type="match status" value="1"/>
</dbReference>
<reference evidence="2" key="1">
    <citation type="journal article" date="2023" name="Plant J.">
        <title>Genome sequences and population genomics provide insights into the demographic history, inbreeding, and mutation load of two 'living fossil' tree species of Dipteronia.</title>
        <authorList>
            <person name="Feng Y."/>
            <person name="Comes H.P."/>
            <person name="Chen J."/>
            <person name="Zhu S."/>
            <person name="Lu R."/>
            <person name="Zhang X."/>
            <person name="Li P."/>
            <person name="Qiu J."/>
            <person name="Olsen K.M."/>
            <person name="Qiu Y."/>
        </authorList>
    </citation>
    <scope>NUCLEOTIDE SEQUENCE</scope>
    <source>
        <strain evidence="2">KIB01</strain>
    </source>
</reference>
<evidence type="ECO:0000259" key="1">
    <source>
        <dbReference type="PROSITE" id="PS50879"/>
    </source>
</evidence>
<evidence type="ECO:0000313" key="3">
    <source>
        <dbReference type="Proteomes" id="UP001280121"/>
    </source>
</evidence>
<comment type="caution">
    <text evidence="2">The sequence shown here is derived from an EMBL/GenBank/DDBJ whole genome shotgun (WGS) entry which is preliminary data.</text>
</comment>
<name>A0AAD9XQ44_9ROSI</name>
<organism evidence="2 3">
    <name type="scientific">Dipteronia dyeriana</name>
    <dbReference type="NCBI Taxonomy" id="168575"/>
    <lineage>
        <taxon>Eukaryota</taxon>
        <taxon>Viridiplantae</taxon>
        <taxon>Streptophyta</taxon>
        <taxon>Embryophyta</taxon>
        <taxon>Tracheophyta</taxon>
        <taxon>Spermatophyta</taxon>
        <taxon>Magnoliopsida</taxon>
        <taxon>eudicotyledons</taxon>
        <taxon>Gunneridae</taxon>
        <taxon>Pentapetalae</taxon>
        <taxon>rosids</taxon>
        <taxon>malvids</taxon>
        <taxon>Sapindales</taxon>
        <taxon>Sapindaceae</taxon>
        <taxon>Hippocastanoideae</taxon>
        <taxon>Acereae</taxon>
        <taxon>Dipteronia</taxon>
    </lineage>
</organism>
<dbReference type="Pfam" id="PF13456">
    <property type="entry name" value="RVT_3"/>
    <property type="match status" value="1"/>
</dbReference>
<keyword evidence="3" id="KW-1185">Reference proteome</keyword>
<evidence type="ECO:0000313" key="2">
    <source>
        <dbReference type="EMBL" id="KAK2663348.1"/>
    </source>
</evidence>
<feature type="domain" description="RNase H type-1" evidence="1">
    <location>
        <begin position="258"/>
        <end position="347"/>
    </location>
</feature>
<dbReference type="GO" id="GO:0003676">
    <property type="term" value="F:nucleic acid binding"/>
    <property type="evidence" value="ECO:0007669"/>
    <property type="project" value="InterPro"/>
</dbReference>
<dbReference type="InterPro" id="IPR012337">
    <property type="entry name" value="RNaseH-like_sf"/>
</dbReference>
<dbReference type="PROSITE" id="PS50879">
    <property type="entry name" value="RNASE_H_1"/>
    <property type="match status" value="1"/>
</dbReference>